<dbReference type="Proteomes" id="UP000823900">
    <property type="component" value="Unassembled WGS sequence"/>
</dbReference>
<keyword evidence="1" id="KW-0805">Transcription regulation</keyword>
<dbReference type="EMBL" id="DWZA01000020">
    <property type="protein sequence ID" value="HJA70379.1"/>
    <property type="molecule type" value="Genomic_DNA"/>
</dbReference>
<dbReference type="InterPro" id="IPR000524">
    <property type="entry name" value="Tscrpt_reg_HTH_GntR"/>
</dbReference>
<dbReference type="SMART" id="SM00895">
    <property type="entry name" value="FCD"/>
    <property type="match status" value="1"/>
</dbReference>
<dbReference type="PRINTS" id="PR00035">
    <property type="entry name" value="HTHGNTR"/>
</dbReference>
<sequence length="227" mass="25753">MKKIEKKMPYHLQAYEILKQQILSGALAPGEKISDNKLAQEIGVSRSPVREALRMLEQDELIISTDSGLMVNPLDPDRLREIYQCRIALESYAAGLAAANITDKQVKTLENSIAQSRAFHKAGEYDKVQKANAIFHNTVINLCGNSSLIKLIDRYSALINLTKTEIFEKLRRGEEPYLSEHEEMVKALQEHDSALVESLMRKHIHGDYLTHLSLLKQRLDNDVKEGE</sequence>
<dbReference type="PANTHER" id="PTHR43537">
    <property type="entry name" value="TRANSCRIPTIONAL REGULATOR, GNTR FAMILY"/>
    <property type="match status" value="1"/>
</dbReference>
<dbReference type="CDD" id="cd07377">
    <property type="entry name" value="WHTH_GntR"/>
    <property type="match status" value="1"/>
</dbReference>
<proteinExistence type="predicted"/>
<keyword evidence="2" id="KW-0238">DNA-binding</keyword>
<dbReference type="PANTHER" id="PTHR43537:SF24">
    <property type="entry name" value="GLUCONATE OPERON TRANSCRIPTIONAL REPRESSOR"/>
    <property type="match status" value="1"/>
</dbReference>
<dbReference type="GO" id="GO:0003700">
    <property type="term" value="F:DNA-binding transcription factor activity"/>
    <property type="evidence" value="ECO:0007669"/>
    <property type="project" value="InterPro"/>
</dbReference>
<gene>
    <name evidence="5" type="ORF">IAA07_02210</name>
</gene>
<evidence type="ECO:0000313" key="6">
    <source>
        <dbReference type="Proteomes" id="UP000823900"/>
    </source>
</evidence>
<dbReference type="InterPro" id="IPR036390">
    <property type="entry name" value="WH_DNA-bd_sf"/>
</dbReference>
<dbReference type="InterPro" id="IPR008920">
    <property type="entry name" value="TF_FadR/GntR_C"/>
</dbReference>
<evidence type="ECO:0000313" key="5">
    <source>
        <dbReference type="EMBL" id="HJA70379.1"/>
    </source>
</evidence>
<dbReference type="InterPro" id="IPR011711">
    <property type="entry name" value="GntR_C"/>
</dbReference>
<dbReference type="Pfam" id="PF00392">
    <property type="entry name" value="GntR"/>
    <property type="match status" value="1"/>
</dbReference>
<dbReference type="SMART" id="SM00345">
    <property type="entry name" value="HTH_GNTR"/>
    <property type="match status" value="1"/>
</dbReference>
<dbReference type="InterPro" id="IPR036388">
    <property type="entry name" value="WH-like_DNA-bd_sf"/>
</dbReference>
<reference evidence="5" key="2">
    <citation type="submission" date="2021-04" db="EMBL/GenBank/DDBJ databases">
        <authorList>
            <person name="Gilroy R."/>
        </authorList>
    </citation>
    <scope>NUCLEOTIDE SEQUENCE</scope>
    <source>
        <strain evidence="5">CHK178-16964</strain>
    </source>
</reference>
<dbReference type="AlphaFoldDB" id="A0A9D2HH50"/>
<organism evidence="5 6">
    <name type="scientific">Candidatus Lachnoclostridium stercoravium</name>
    <dbReference type="NCBI Taxonomy" id="2838633"/>
    <lineage>
        <taxon>Bacteria</taxon>
        <taxon>Bacillati</taxon>
        <taxon>Bacillota</taxon>
        <taxon>Clostridia</taxon>
        <taxon>Lachnospirales</taxon>
        <taxon>Lachnospiraceae</taxon>
    </lineage>
</organism>
<dbReference type="SUPFAM" id="SSF46785">
    <property type="entry name" value="Winged helix' DNA-binding domain"/>
    <property type="match status" value="1"/>
</dbReference>
<dbReference type="Gene3D" id="1.10.10.10">
    <property type="entry name" value="Winged helix-like DNA-binding domain superfamily/Winged helix DNA-binding domain"/>
    <property type="match status" value="1"/>
</dbReference>
<evidence type="ECO:0000259" key="4">
    <source>
        <dbReference type="PROSITE" id="PS50949"/>
    </source>
</evidence>
<dbReference type="Pfam" id="PF07729">
    <property type="entry name" value="FCD"/>
    <property type="match status" value="1"/>
</dbReference>
<keyword evidence="3" id="KW-0804">Transcription</keyword>
<name>A0A9D2HH50_9FIRM</name>
<protein>
    <submittedName>
        <fullName evidence="5">GntR family transcriptional regulator</fullName>
    </submittedName>
</protein>
<dbReference type="SUPFAM" id="SSF48008">
    <property type="entry name" value="GntR ligand-binding domain-like"/>
    <property type="match status" value="1"/>
</dbReference>
<evidence type="ECO:0000256" key="3">
    <source>
        <dbReference type="ARBA" id="ARBA00023163"/>
    </source>
</evidence>
<accession>A0A9D2HH50</accession>
<reference evidence="5" key="1">
    <citation type="journal article" date="2021" name="PeerJ">
        <title>Extensive microbial diversity within the chicken gut microbiome revealed by metagenomics and culture.</title>
        <authorList>
            <person name="Gilroy R."/>
            <person name="Ravi A."/>
            <person name="Getino M."/>
            <person name="Pursley I."/>
            <person name="Horton D.L."/>
            <person name="Alikhan N.F."/>
            <person name="Baker D."/>
            <person name="Gharbi K."/>
            <person name="Hall N."/>
            <person name="Watson M."/>
            <person name="Adriaenssens E.M."/>
            <person name="Foster-Nyarko E."/>
            <person name="Jarju S."/>
            <person name="Secka A."/>
            <person name="Antonio M."/>
            <person name="Oren A."/>
            <person name="Chaudhuri R.R."/>
            <person name="La Ragione R."/>
            <person name="Hildebrand F."/>
            <person name="Pallen M.J."/>
        </authorList>
    </citation>
    <scope>NUCLEOTIDE SEQUENCE</scope>
    <source>
        <strain evidence="5">CHK178-16964</strain>
    </source>
</reference>
<evidence type="ECO:0000256" key="2">
    <source>
        <dbReference type="ARBA" id="ARBA00023125"/>
    </source>
</evidence>
<feature type="domain" description="HTH gntR-type" evidence="4">
    <location>
        <begin position="8"/>
        <end position="74"/>
    </location>
</feature>
<comment type="caution">
    <text evidence="5">The sequence shown here is derived from an EMBL/GenBank/DDBJ whole genome shotgun (WGS) entry which is preliminary data.</text>
</comment>
<dbReference type="PROSITE" id="PS50949">
    <property type="entry name" value="HTH_GNTR"/>
    <property type="match status" value="1"/>
</dbReference>
<dbReference type="GO" id="GO:0003677">
    <property type="term" value="F:DNA binding"/>
    <property type="evidence" value="ECO:0007669"/>
    <property type="project" value="UniProtKB-KW"/>
</dbReference>
<dbReference type="Gene3D" id="1.20.120.530">
    <property type="entry name" value="GntR ligand-binding domain-like"/>
    <property type="match status" value="1"/>
</dbReference>
<evidence type="ECO:0000256" key="1">
    <source>
        <dbReference type="ARBA" id="ARBA00023015"/>
    </source>
</evidence>